<protein>
    <submittedName>
        <fullName evidence="2">Uncharacterized protein</fullName>
    </submittedName>
</protein>
<feature type="region of interest" description="Disordered" evidence="1">
    <location>
        <begin position="128"/>
        <end position="150"/>
    </location>
</feature>
<evidence type="ECO:0000313" key="3">
    <source>
        <dbReference type="Proteomes" id="UP000187209"/>
    </source>
</evidence>
<gene>
    <name evidence="2" type="ORF">SteCoe_33964</name>
</gene>
<dbReference type="AlphaFoldDB" id="A0A1R2AVI9"/>
<name>A0A1R2AVI9_9CILI</name>
<accession>A0A1R2AVI9</accession>
<comment type="caution">
    <text evidence="2">The sequence shown here is derived from an EMBL/GenBank/DDBJ whole genome shotgun (WGS) entry which is preliminary data.</text>
</comment>
<dbReference type="Proteomes" id="UP000187209">
    <property type="component" value="Unassembled WGS sequence"/>
</dbReference>
<evidence type="ECO:0000313" key="2">
    <source>
        <dbReference type="EMBL" id="OMJ68544.1"/>
    </source>
</evidence>
<organism evidence="2 3">
    <name type="scientific">Stentor coeruleus</name>
    <dbReference type="NCBI Taxonomy" id="5963"/>
    <lineage>
        <taxon>Eukaryota</taxon>
        <taxon>Sar</taxon>
        <taxon>Alveolata</taxon>
        <taxon>Ciliophora</taxon>
        <taxon>Postciliodesmatophora</taxon>
        <taxon>Heterotrichea</taxon>
        <taxon>Heterotrichida</taxon>
        <taxon>Stentoridae</taxon>
        <taxon>Stentor</taxon>
    </lineage>
</organism>
<proteinExistence type="predicted"/>
<dbReference type="EMBL" id="MPUH01001313">
    <property type="protein sequence ID" value="OMJ68544.1"/>
    <property type="molecule type" value="Genomic_DNA"/>
</dbReference>
<keyword evidence="3" id="KW-1185">Reference proteome</keyword>
<evidence type="ECO:0000256" key="1">
    <source>
        <dbReference type="SAM" id="MobiDB-lite"/>
    </source>
</evidence>
<reference evidence="2 3" key="1">
    <citation type="submission" date="2016-11" db="EMBL/GenBank/DDBJ databases">
        <title>The macronuclear genome of Stentor coeruleus: a giant cell with tiny introns.</title>
        <authorList>
            <person name="Slabodnick M."/>
            <person name="Ruby J.G."/>
            <person name="Reiff S.B."/>
            <person name="Swart E.C."/>
            <person name="Gosai S."/>
            <person name="Prabakaran S."/>
            <person name="Witkowska E."/>
            <person name="Larue G.E."/>
            <person name="Fisher S."/>
            <person name="Freeman R.M."/>
            <person name="Gunawardena J."/>
            <person name="Chu W."/>
            <person name="Stover N.A."/>
            <person name="Gregory B.D."/>
            <person name="Nowacki M."/>
            <person name="Derisi J."/>
            <person name="Roy S.W."/>
            <person name="Marshall W.F."/>
            <person name="Sood P."/>
        </authorList>
    </citation>
    <scope>NUCLEOTIDE SEQUENCE [LARGE SCALE GENOMIC DNA]</scope>
    <source>
        <strain evidence="2">WM001</strain>
    </source>
</reference>
<sequence>MSKWPTIEEMLSNPIDPKAPDPFYHTFQYPKFMRRKVILPDTYDKSKKDYTFKPSNRFHRRTVSEEDRDQVPFIPYGRVQEQIKSIYEKESIQKFQTSYDEAEEHQEVFTKISPEDPDFTGVFRHSSCPRKISSQSSQRTHKPTSPGKSISKLTHKLTVKFSSDVSTLAKSNVLVILSKNTPKKCPECGLAKCTCPVVDYEIPENMLENIQKGKSLIQKVKEEKREKAKIIVSKPTSRPISKKESLYDKLMKIVSKTPKKDPNTIEGTPVVMHTKSRRFST</sequence>